<feature type="domain" description="Bromo" evidence="12">
    <location>
        <begin position="745"/>
        <end position="815"/>
    </location>
</feature>
<dbReference type="PROSITE" id="PS51038">
    <property type="entry name" value="BAH"/>
    <property type="match status" value="2"/>
</dbReference>
<dbReference type="PROSITE" id="PS50157">
    <property type="entry name" value="ZINC_FINGER_C2H2_2"/>
    <property type="match status" value="1"/>
</dbReference>
<evidence type="ECO:0000256" key="11">
    <source>
        <dbReference type="SAM" id="MobiDB-lite"/>
    </source>
</evidence>
<evidence type="ECO:0000259" key="15">
    <source>
        <dbReference type="PROSITE" id="PS51038"/>
    </source>
</evidence>
<feature type="domain" description="Bromo" evidence="12">
    <location>
        <begin position="601"/>
        <end position="663"/>
    </location>
</feature>
<feature type="DNA-binding region" description="HMG box" evidence="10">
    <location>
        <begin position="1456"/>
        <end position="1527"/>
    </location>
</feature>
<feature type="domain" description="HMG box" evidence="13">
    <location>
        <begin position="1456"/>
        <end position="1527"/>
    </location>
</feature>
<dbReference type="Gene3D" id="1.10.30.10">
    <property type="entry name" value="High mobility group box domain"/>
    <property type="match status" value="1"/>
</dbReference>
<feature type="compositionally biased region" description="Basic and acidic residues" evidence="11">
    <location>
        <begin position="1167"/>
        <end position="1177"/>
    </location>
</feature>
<dbReference type="SMART" id="SM00439">
    <property type="entry name" value="BAH"/>
    <property type="match status" value="2"/>
</dbReference>
<evidence type="ECO:0000256" key="4">
    <source>
        <dbReference type="ARBA" id="ARBA00023015"/>
    </source>
</evidence>
<feature type="region of interest" description="Disordered" evidence="11">
    <location>
        <begin position="183"/>
        <end position="227"/>
    </location>
</feature>
<feature type="domain" description="Bromo" evidence="12">
    <location>
        <begin position="95"/>
        <end position="165"/>
    </location>
</feature>
<gene>
    <name evidence="16" type="primary">Necator_chrI.g2324</name>
    <name evidence="16" type="ORF">RB195_006197</name>
</gene>
<dbReference type="InterPro" id="IPR009071">
    <property type="entry name" value="HMG_box_dom"/>
</dbReference>
<feature type="region of interest" description="Disordered" evidence="11">
    <location>
        <begin position="1166"/>
        <end position="1193"/>
    </location>
</feature>
<dbReference type="InterPro" id="IPR043151">
    <property type="entry name" value="BAH_sf"/>
</dbReference>
<dbReference type="Pfam" id="PF00439">
    <property type="entry name" value="Bromodomain"/>
    <property type="match status" value="6"/>
</dbReference>
<feature type="region of interest" description="Disordered" evidence="11">
    <location>
        <begin position="1771"/>
        <end position="1805"/>
    </location>
</feature>
<dbReference type="Pfam" id="PF01426">
    <property type="entry name" value="BAH"/>
    <property type="match status" value="2"/>
</dbReference>
<keyword evidence="9" id="KW-0862">Zinc</keyword>
<keyword evidence="9" id="KW-0479">Metal-binding</keyword>
<dbReference type="InterPro" id="IPR036910">
    <property type="entry name" value="HMG_box_dom_sf"/>
</dbReference>
<feature type="region of interest" description="Disordered" evidence="11">
    <location>
        <begin position="43"/>
        <end position="81"/>
    </location>
</feature>
<dbReference type="InterPro" id="IPR018359">
    <property type="entry name" value="Bromodomain_CS"/>
</dbReference>
<keyword evidence="17" id="KW-1185">Reference proteome</keyword>
<dbReference type="InterPro" id="IPR001025">
    <property type="entry name" value="BAH_dom"/>
</dbReference>
<feature type="compositionally biased region" description="Basic and acidic residues" evidence="11">
    <location>
        <begin position="67"/>
        <end position="80"/>
    </location>
</feature>
<evidence type="ECO:0000259" key="13">
    <source>
        <dbReference type="PROSITE" id="PS50118"/>
    </source>
</evidence>
<evidence type="ECO:0000259" key="14">
    <source>
        <dbReference type="PROSITE" id="PS50157"/>
    </source>
</evidence>
<dbReference type="PROSITE" id="PS50118">
    <property type="entry name" value="HMG_BOX_2"/>
    <property type="match status" value="1"/>
</dbReference>
<reference evidence="16 17" key="1">
    <citation type="submission" date="2023-08" db="EMBL/GenBank/DDBJ databases">
        <title>A Necator americanus chromosomal reference genome.</title>
        <authorList>
            <person name="Ilik V."/>
            <person name="Petrzelkova K.J."/>
            <person name="Pardy F."/>
            <person name="Fuh T."/>
            <person name="Niatou-Singa F.S."/>
            <person name="Gouil Q."/>
            <person name="Baker L."/>
            <person name="Ritchie M.E."/>
            <person name="Jex A.R."/>
            <person name="Gazzola D."/>
            <person name="Li H."/>
            <person name="Toshio Fujiwara R."/>
            <person name="Zhan B."/>
            <person name="Aroian R.V."/>
            <person name="Pafco B."/>
            <person name="Schwarz E.M."/>
        </authorList>
    </citation>
    <scope>NUCLEOTIDE SEQUENCE [LARGE SCALE GENOMIC DNA]</scope>
    <source>
        <strain evidence="16 17">Aroian</strain>
        <tissue evidence="16">Whole animal</tissue>
    </source>
</reference>
<evidence type="ECO:0000256" key="3">
    <source>
        <dbReference type="ARBA" id="ARBA00022853"/>
    </source>
</evidence>
<evidence type="ECO:0000256" key="6">
    <source>
        <dbReference type="ARBA" id="ARBA00023163"/>
    </source>
</evidence>
<comment type="subcellular location">
    <subcellularLocation>
        <location evidence="1">Nucleus</location>
    </subcellularLocation>
</comment>
<keyword evidence="10" id="KW-0238">DNA-binding</keyword>
<evidence type="ECO:0000256" key="10">
    <source>
        <dbReference type="PROSITE-ProRule" id="PRU00267"/>
    </source>
</evidence>
<dbReference type="Pfam" id="PF00505">
    <property type="entry name" value="HMG_box"/>
    <property type="match status" value="1"/>
</dbReference>
<dbReference type="PROSITE" id="PS00633">
    <property type="entry name" value="BROMODOMAIN_1"/>
    <property type="match status" value="2"/>
</dbReference>
<proteinExistence type="predicted"/>
<evidence type="ECO:0000256" key="9">
    <source>
        <dbReference type="PROSITE-ProRule" id="PRU00042"/>
    </source>
</evidence>
<dbReference type="SMART" id="SM00355">
    <property type="entry name" value="ZnF_C2H2"/>
    <property type="match status" value="2"/>
</dbReference>
<feature type="region of interest" description="Disordered" evidence="11">
    <location>
        <begin position="1409"/>
        <end position="1437"/>
    </location>
</feature>
<dbReference type="PANTHER" id="PTHR16062">
    <property type="entry name" value="SWI/SNF-RELATED"/>
    <property type="match status" value="1"/>
</dbReference>
<feature type="domain" description="C2H2-type" evidence="14">
    <location>
        <begin position="1538"/>
        <end position="1568"/>
    </location>
</feature>
<evidence type="ECO:0000256" key="5">
    <source>
        <dbReference type="ARBA" id="ARBA00023117"/>
    </source>
</evidence>
<feature type="region of interest" description="Disordered" evidence="11">
    <location>
        <begin position="507"/>
        <end position="547"/>
    </location>
</feature>
<feature type="domain" description="BAH" evidence="15">
    <location>
        <begin position="1226"/>
        <end position="1344"/>
    </location>
</feature>
<feature type="domain" description="BAH" evidence="15">
    <location>
        <begin position="1012"/>
        <end position="1132"/>
    </location>
</feature>
<keyword evidence="6" id="KW-0804">Transcription</keyword>
<keyword evidence="9" id="KW-0863">Zinc-finger</keyword>
<dbReference type="PROSITE" id="PS50014">
    <property type="entry name" value="BROMODOMAIN_2"/>
    <property type="match status" value="6"/>
</dbReference>
<dbReference type="InterPro" id="IPR013087">
    <property type="entry name" value="Znf_C2H2_type"/>
</dbReference>
<keyword evidence="7 10" id="KW-0539">Nucleus</keyword>
<dbReference type="EMBL" id="JAVFWL010000001">
    <property type="protein sequence ID" value="KAK6728995.1"/>
    <property type="molecule type" value="Genomic_DNA"/>
</dbReference>
<dbReference type="InterPro" id="IPR036427">
    <property type="entry name" value="Bromodomain-like_sf"/>
</dbReference>
<feature type="compositionally biased region" description="Basic residues" evidence="11">
    <location>
        <begin position="538"/>
        <end position="547"/>
    </location>
</feature>
<dbReference type="PANTHER" id="PTHR16062:SF19">
    <property type="entry name" value="PROTEIN POLYBROMO-1"/>
    <property type="match status" value="1"/>
</dbReference>
<dbReference type="Gene3D" id="1.20.920.10">
    <property type="entry name" value="Bromodomain-like"/>
    <property type="match status" value="6"/>
</dbReference>
<dbReference type="SUPFAM" id="SSF47370">
    <property type="entry name" value="Bromodomain"/>
    <property type="match status" value="6"/>
</dbReference>
<name>A0ABR1BSX4_NECAM</name>
<dbReference type="SMART" id="SM00297">
    <property type="entry name" value="BROMO"/>
    <property type="match status" value="6"/>
</dbReference>
<keyword evidence="5 8" id="KW-0103">Bromodomain</keyword>
<feature type="compositionally biased region" description="Basic and acidic residues" evidence="11">
    <location>
        <begin position="183"/>
        <end position="195"/>
    </location>
</feature>
<feature type="domain" description="Bromo" evidence="12">
    <location>
        <begin position="400"/>
        <end position="470"/>
    </location>
</feature>
<dbReference type="PRINTS" id="PR00503">
    <property type="entry name" value="BROMODOMAIN"/>
</dbReference>
<keyword evidence="2" id="KW-0677">Repeat</keyword>
<evidence type="ECO:0000256" key="7">
    <source>
        <dbReference type="ARBA" id="ARBA00023242"/>
    </source>
</evidence>
<evidence type="ECO:0000259" key="12">
    <source>
        <dbReference type="PROSITE" id="PS50014"/>
    </source>
</evidence>
<feature type="domain" description="Bromo" evidence="12">
    <location>
        <begin position="248"/>
        <end position="318"/>
    </location>
</feature>
<evidence type="ECO:0000256" key="8">
    <source>
        <dbReference type="PROSITE-ProRule" id="PRU00035"/>
    </source>
</evidence>
<organism evidence="16 17">
    <name type="scientific">Necator americanus</name>
    <name type="common">Human hookworm</name>
    <dbReference type="NCBI Taxonomy" id="51031"/>
    <lineage>
        <taxon>Eukaryota</taxon>
        <taxon>Metazoa</taxon>
        <taxon>Ecdysozoa</taxon>
        <taxon>Nematoda</taxon>
        <taxon>Chromadorea</taxon>
        <taxon>Rhabditida</taxon>
        <taxon>Rhabditina</taxon>
        <taxon>Rhabditomorpha</taxon>
        <taxon>Strongyloidea</taxon>
        <taxon>Ancylostomatidae</taxon>
        <taxon>Bunostominae</taxon>
        <taxon>Necator</taxon>
    </lineage>
</organism>
<dbReference type="Proteomes" id="UP001303046">
    <property type="component" value="Unassembled WGS sequence"/>
</dbReference>
<evidence type="ECO:0000256" key="2">
    <source>
        <dbReference type="ARBA" id="ARBA00022737"/>
    </source>
</evidence>
<evidence type="ECO:0000256" key="1">
    <source>
        <dbReference type="ARBA" id="ARBA00004123"/>
    </source>
</evidence>
<accession>A0ABR1BSX4</accession>
<evidence type="ECO:0000313" key="17">
    <source>
        <dbReference type="Proteomes" id="UP001303046"/>
    </source>
</evidence>
<protein>
    <recommendedName>
        <fullName evidence="18">Bromodomain protein</fullName>
    </recommendedName>
</protein>
<feature type="compositionally biased region" description="Acidic residues" evidence="11">
    <location>
        <begin position="1421"/>
        <end position="1432"/>
    </location>
</feature>
<feature type="domain" description="Bromo" evidence="12">
    <location>
        <begin position="890"/>
        <end position="933"/>
    </location>
</feature>
<keyword evidence="3" id="KW-0156">Chromatin regulator</keyword>
<evidence type="ECO:0008006" key="18">
    <source>
        <dbReference type="Google" id="ProtNLM"/>
    </source>
</evidence>
<feature type="region of interest" description="Disordered" evidence="11">
    <location>
        <begin position="978"/>
        <end position="998"/>
    </location>
</feature>
<dbReference type="InterPro" id="IPR037382">
    <property type="entry name" value="Rsc/polybromo"/>
</dbReference>
<dbReference type="Gene3D" id="3.30.160.60">
    <property type="entry name" value="Classic Zinc Finger"/>
    <property type="match status" value="1"/>
</dbReference>
<dbReference type="SUPFAM" id="SSF47095">
    <property type="entry name" value="HMG-box"/>
    <property type="match status" value="1"/>
</dbReference>
<dbReference type="InterPro" id="IPR001487">
    <property type="entry name" value="Bromodomain"/>
</dbReference>
<keyword evidence="4" id="KW-0805">Transcription regulation</keyword>
<evidence type="ECO:0000313" key="16">
    <source>
        <dbReference type="EMBL" id="KAK6728995.1"/>
    </source>
</evidence>
<dbReference type="SMART" id="SM00398">
    <property type="entry name" value="HMG"/>
    <property type="match status" value="1"/>
</dbReference>
<feature type="compositionally biased region" description="Low complexity" evidence="11">
    <location>
        <begin position="198"/>
        <end position="224"/>
    </location>
</feature>
<dbReference type="Gene3D" id="2.30.30.490">
    <property type="match status" value="2"/>
</dbReference>
<comment type="caution">
    <text evidence="16">The sequence shown here is derived from an EMBL/GenBank/DDBJ whole genome shotgun (WGS) entry which is preliminary data.</text>
</comment>
<feature type="compositionally biased region" description="Low complexity" evidence="11">
    <location>
        <begin position="1780"/>
        <end position="1790"/>
    </location>
</feature>
<dbReference type="PROSITE" id="PS00028">
    <property type="entry name" value="ZINC_FINGER_C2H2_1"/>
    <property type="match status" value="1"/>
</dbReference>
<sequence length="1841" mass="210929">MVSPQLQLLSPVHHIKRSSLRNCTVLYVVMTLLYFSMSAKRKRLEDTAENSPPEGTPTPKKRKGRITAKERERISQENRKAQGVFDVLRQHTDSENRQLSEKFVRTPSRRAEPDYYKQVKSPIDLTRIQQKLKTEEYHSFEEFCGDVELLMENTRTYYKEESEEHKAATELYELYKITKEKVDKGEPLDKPKLDDNPSSSGSATPSSSVRSISPAPSSRGSSSGYADEVDTDMVEDILCGLLELTDSTGRLICPPFRVLQSKEEFPVYYDKIRHPMDLKTIAEKARGGAYKRMTQVEADVRLLCRNAQQFSGKGSEIYKDAVALMSYFKEKREQVLEKGVHPKRREKIHRAVDQLLQQAALPANAELSEDSEEDEDTEDSDDPLWQLYWTIRNAPNEKDRETNLSDPFLELPSRSYYPDYYDEISRPMSLFMINKKLKRNGYQAFEDLFKDFIQVFENACEYNMESSDIFIAAQKLQNLTIRRARELQPSLDLSLYDKKSKLHSTPPLAVKALKTPKTPKIDVDTDSDEKDTPPPEKKKYRSPKKMRPISTGMTAEHVALPGRPGRKSMDELMLRFRQKLMLFWDLIYNHKEGMYWPAGAFMELPSAREYPDYYQVIAHPIDLKIIREKIENNKYESSVQLMQDFAVLFNNARLYNEANSQIARDASMLLDMVTKSHAGDKDAPYESPLQLKQKFGNAVPTPPHLPKNKTPKIDKKFEDMIARLPPHEQQMWRLYSMVRDAADTDGRKLAGAFIKLPTKEEYPDYYEVIKKPMDLQRIHQRLQAHGYARWVDIIADMSLMLENACKYNEPESAIYKDAVALQRLVLEKKRELGAAEDCTPRVQMEIRAMFTNIFVSVFSKKDSDGRCRCDSFAELPDLLKARGLPRDEWPFSLDQIKRNIDKGRYRRLDRFQKDFFDLFDRARELSRSDSKLFEDATELQLAFIQERDAQCKGVLISTAFITIENDIKEAVEKLRKSKMNQEAEVQRRESNDQEIEKQEGEVDLDSLNFDGIEYTIPSYAYISRTDDNHRAPPHIIRVERIFKTDTGEMMVRGKWVYRPHETLHLANRKFIENEVFITPFIDTVLAERLSGLCMVVSVKTALHNVVEGVNSNDLYVCECRYLGKPRYFAKIKAWPFPDEEEKLKLTPRSRPLSPVRVTSEFVNADGVVDRDDDEKSQAHSSSSSEEDDRLRDSVVLDIERPELPARTEADADGRMYLQAMRTHSGKYHDVGQFVLVFNPQRPTCDVMRIDKLWREKDGSEWFSGGYLARPCDIQHDTGRMFYVREVFAVDQPDQTRRIEDIQSHCAVLTPKEFVKERPTEIPECDVFVCDSRIPGHSFAKGEPSSLFIKATEKTSADDENYDPLNGGAPMHIDSAKPLRKFKQYKGAHLPDAELFIFKTPIAMEKEMSPLARNGSSGPSELDMELDENDTDGTESTASKVKSGMMSNWLAAQPKLTAKSKSGYILFSAEIRKRIMHENPDSGFGEVSKIVGIEWKKLSDDQKRQYEVRAEYIASERAKQEAARAASEKSLQPGQIRIYQCKWINCDSQFDSENGLYEHIVQHHTSQIIMDSEQQYVCMWVTCVRNRKDGKPFPSLPRLHRHMKEKHLASSMKNVYPNQIGRNFFKLSTQPTAGGESTSSLVHIPYGRGIGGQTPQGAPGLQTPHVNGHVSTVPPHLNGEHHYPSPIQHQPPLSAQMTPQVTHQATPSCSQGPMPSSSVQAPITDAARTVVKAQGAEPVFVAPPSSVHARRVLHSETYLRYIESLSSNRQRSVSKWDASLTTNPRNAQPNAARPPPTHWIRESRGRPVAREDDVVRALWRLRDELLESTCNMSVEREFAGVL</sequence>